<feature type="compositionally biased region" description="Basic residues" evidence="3">
    <location>
        <begin position="37"/>
        <end position="51"/>
    </location>
</feature>
<dbReference type="InterPro" id="IPR003265">
    <property type="entry name" value="HhH-GPD_domain"/>
</dbReference>
<feature type="domain" description="HhH-GPD" evidence="4">
    <location>
        <begin position="642"/>
        <end position="744"/>
    </location>
</feature>
<evidence type="ECO:0000256" key="2">
    <source>
        <dbReference type="ARBA" id="ARBA00023242"/>
    </source>
</evidence>
<proteinExistence type="predicted"/>
<gene>
    <name evidence="5" type="ORF">OLC1_LOCUS23307</name>
</gene>
<evidence type="ECO:0000256" key="3">
    <source>
        <dbReference type="SAM" id="MobiDB-lite"/>
    </source>
</evidence>
<organism evidence="5 6">
    <name type="scientific">Oldenlandia corymbosa var. corymbosa</name>
    <dbReference type="NCBI Taxonomy" id="529605"/>
    <lineage>
        <taxon>Eukaryota</taxon>
        <taxon>Viridiplantae</taxon>
        <taxon>Streptophyta</taxon>
        <taxon>Embryophyta</taxon>
        <taxon>Tracheophyta</taxon>
        <taxon>Spermatophyta</taxon>
        <taxon>Magnoliopsida</taxon>
        <taxon>eudicotyledons</taxon>
        <taxon>Gunneridae</taxon>
        <taxon>Pentapetalae</taxon>
        <taxon>asterids</taxon>
        <taxon>lamiids</taxon>
        <taxon>Gentianales</taxon>
        <taxon>Rubiaceae</taxon>
        <taxon>Rubioideae</taxon>
        <taxon>Spermacoceae</taxon>
        <taxon>Hedyotis-Oldenlandia complex</taxon>
        <taxon>Oldenlandia</taxon>
    </lineage>
</organism>
<dbReference type="Pfam" id="PF00730">
    <property type="entry name" value="HhH-GPD"/>
    <property type="match status" value="1"/>
</dbReference>
<protein>
    <submittedName>
        <fullName evidence="5">OLC1v1018561C1</fullName>
    </submittedName>
</protein>
<feature type="region of interest" description="Disordered" evidence="3">
    <location>
        <begin position="292"/>
        <end position="311"/>
    </location>
</feature>
<evidence type="ECO:0000259" key="4">
    <source>
        <dbReference type="Pfam" id="PF00730"/>
    </source>
</evidence>
<evidence type="ECO:0000256" key="1">
    <source>
        <dbReference type="ARBA" id="ARBA00004123"/>
    </source>
</evidence>
<dbReference type="AlphaFoldDB" id="A0AAV1EC96"/>
<keyword evidence="2" id="KW-0539">Nucleus</keyword>
<dbReference type="PANTHER" id="PTHR15074">
    <property type="entry name" value="METHYL-CPG-BINDING PROTEIN"/>
    <property type="match status" value="1"/>
</dbReference>
<feature type="region of interest" description="Disordered" evidence="3">
    <location>
        <begin position="366"/>
        <end position="391"/>
    </location>
</feature>
<feature type="region of interest" description="Disordered" evidence="3">
    <location>
        <begin position="33"/>
        <end position="56"/>
    </location>
</feature>
<feature type="compositionally biased region" description="Basic residues" evidence="3">
    <location>
        <begin position="292"/>
        <end position="306"/>
    </location>
</feature>
<dbReference type="SUPFAM" id="SSF48150">
    <property type="entry name" value="DNA-glycosylase"/>
    <property type="match status" value="1"/>
</dbReference>
<keyword evidence="6" id="KW-1185">Reference proteome</keyword>
<dbReference type="InterPro" id="IPR011257">
    <property type="entry name" value="DNA_glycosylase"/>
</dbReference>
<comment type="subcellular location">
    <subcellularLocation>
        <location evidence="1">Nucleus</location>
    </subcellularLocation>
</comment>
<feature type="compositionally biased region" description="Basic residues" evidence="3">
    <location>
        <begin position="326"/>
        <end position="336"/>
    </location>
</feature>
<dbReference type="Proteomes" id="UP001161247">
    <property type="component" value="Chromosome 9"/>
</dbReference>
<reference evidence="5" key="1">
    <citation type="submission" date="2023-03" db="EMBL/GenBank/DDBJ databases">
        <authorList>
            <person name="Julca I."/>
        </authorList>
    </citation>
    <scope>NUCLEOTIDE SEQUENCE</scope>
</reference>
<dbReference type="InterPro" id="IPR045138">
    <property type="entry name" value="MeCP2/MBD4"/>
</dbReference>
<feature type="compositionally biased region" description="Basic and acidic residues" evidence="3">
    <location>
        <begin position="602"/>
        <end position="613"/>
    </location>
</feature>
<dbReference type="FunFam" id="1.10.340.30:FF:000007">
    <property type="entry name" value="Methyl-CpG-binding domain protein 4"/>
    <property type="match status" value="1"/>
</dbReference>
<name>A0AAV1EC96_OLDCO</name>
<dbReference type="GO" id="GO:0003824">
    <property type="term" value="F:catalytic activity"/>
    <property type="evidence" value="ECO:0007669"/>
    <property type="project" value="InterPro"/>
</dbReference>
<dbReference type="GO" id="GO:0006284">
    <property type="term" value="P:base-excision repair"/>
    <property type="evidence" value="ECO:0007669"/>
    <property type="project" value="InterPro"/>
</dbReference>
<dbReference type="GO" id="GO:0003677">
    <property type="term" value="F:DNA binding"/>
    <property type="evidence" value="ECO:0007669"/>
    <property type="project" value="InterPro"/>
</dbReference>
<evidence type="ECO:0000313" key="6">
    <source>
        <dbReference type="Proteomes" id="UP001161247"/>
    </source>
</evidence>
<evidence type="ECO:0000313" key="5">
    <source>
        <dbReference type="EMBL" id="CAI9117212.1"/>
    </source>
</evidence>
<dbReference type="Gene3D" id="1.10.340.30">
    <property type="entry name" value="Hypothetical protein, domain 2"/>
    <property type="match status" value="1"/>
</dbReference>
<feature type="compositionally biased region" description="Basic residues" evidence="3">
    <location>
        <begin position="376"/>
        <end position="391"/>
    </location>
</feature>
<feature type="region of interest" description="Disordered" evidence="3">
    <location>
        <begin position="602"/>
        <end position="621"/>
    </location>
</feature>
<accession>A0AAV1EC96</accession>
<dbReference type="PANTHER" id="PTHR15074:SF0">
    <property type="entry name" value="METHYL-CPG-BINDING DOMAIN PROTEIN 4-LIKE PROTEIN"/>
    <property type="match status" value="1"/>
</dbReference>
<dbReference type="EMBL" id="OX459126">
    <property type="protein sequence ID" value="CAI9117212.1"/>
    <property type="molecule type" value="Genomic_DNA"/>
</dbReference>
<feature type="region of interest" description="Disordered" evidence="3">
    <location>
        <begin position="320"/>
        <end position="344"/>
    </location>
</feature>
<sequence length="764" mass="86156">MARMAAMMRNPRSEEEQEQVIVSNFSSSFDDCDYQNKRKRKRKRSKKKKKNHGGDGNFVVHSNNWVSNYDSFDTIYVENQKGYGSVCSLDDDRLGENGKNDVKVSILSSGNRATEELPKGSELKVEKNDAVISNDGGSDVGTKKVALENLFAEFCFKGDQIDGNSKRTPFIVRNRRNNSGANGNEAGVLSSILAKSKEDTDRITPAKRKWGENERNEGRKEARFVSGYSGKHVDKDLEVIRVKHLDDVAEDLHSVCGISQIRCGKEARHSSNVCQESEGVKEIERENAPIWSKKKRSGKMGRKNRKKEATVSPYFVKSAEETVEKNKKHLRNKSRKSQSEANVSEMSGAVNSVYLHAGCEEFDDNKGIEEQVSKVSSRKGRHGGKGQEKHKGKQVRVISPYFLKSAVQEKFQEVGKHFKNRSRKSLPKSLISELSVEDLEEARIEVQDAAPYTVRSVYDEEAAKELLQNASEKLLQDTGVPCMIGACESLLVPCTLVESKETREDITGGGLRKTRSGEKRPKKGKKKVRTVLPYFVKSLDNEVVATENHLKMKSQKSMKKTATLVSPHLRNNKRKVGVEVTKLVIDATEVIALPKRTLSASEKRDEAYEHRTPDNLWKPPQSPHTLLQEDHAHDPWRVLIICMLLNRTTGLQASRVINQLFALCPDAQSAAEVDTQDIEKVIQPLGLQKKRAVMIQRFSQEYLGEGWTHVTQLHGIGKYAADAYTIFCTGKWDRVIPSDHMLNRYWNFLREDYGTVSSSRPPEF</sequence>
<dbReference type="GO" id="GO:0005634">
    <property type="term" value="C:nucleus"/>
    <property type="evidence" value="ECO:0007669"/>
    <property type="project" value="UniProtKB-SubCell"/>
</dbReference>